<sequence length="97" mass="11294">MKISELIQEFIPCEICGNNDTKNFYFHVLVDKGSQPYVKCCECEEEYYSESARNVLTKVEESRKGRTASRIAFKKTLETDFRNQESLHPLVKVLAHM</sequence>
<accession>A0A0P7ZIJ2</accession>
<evidence type="ECO:0000313" key="1">
    <source>
        <dbReference type="EMBL" id="KPQ44867.1"/>
    </source>
</evidence>
<comment type="caution">
    <text evidence="1">The sequence shown here is derived from an EMBL/GenBank/DDBJ whole genome shotgun (WGS) entry which is preliminary data.</text>
</comment>
<name>A0A0P7ZIJ2_9EURY</name>
<gene>
    <name evidence="1" type="ORF">MPEBLZ_00546</name>
</gene>
<dbReference type="Proteomes" id="UP000050360">
    <property type="component" value="Unassembled WGS sequence"/>
</dbReference>
<proteinExistence type="predicted"/>
<organism evidence="1 2">
    <name type="scientific">Candidatus Methanoperedens nitratireducens</name>
    <dbReference type="NCBI Taxonomy" id="1392998"/>
    <lineage>
        <taxon>Archaea</taxon>
        <taxon>Methanobacteriati</taxon>
        <taxon>Methanobacteriota</taxon>
        <taxon>Stenosarchaea group</taxon>
        <taxon>Methanomicrobia</taxon>
        <taxon>Methanosarcinales</taxon>
        <taxon>ANME-2 cluster</taxon>
        <taxon>Candidatus Methanoperedentaceae</taxon>
        <taxon>Candidatus Methanoperedens</taxon>
    </lineage>
</organism>
<evidence type="ECO:0000313" key="2">
    <source>
        <dbReference type="Proteomes" id="UP000050360"/>
    </source>
</evidence>
<protein>
    <submittedName>
        <fullName evidence="1">Uncharacterized protein</fullName>
    </submittedName>
</protein>
<dbReference type="EMBL" id="LKCM01000050">
    <property type="protein sequence ID" value="KPQ44867.1"/>
    <property type="molecule type" value="Genomic_DNA"/>
</dbReference>
<reference evidence="1 2" key="1">
    <citation type="submission" date="2015-09" db="EMBL/GenBank/DDBJ databases">
        <title>A metagenomics-based metabolic model of nitrate-dependent anaerobic oxidation of methane by Methanoperedens-like archaea.</title>
        <authorList>
            <person name="Arshad A."/>
            <person name="Speth D.R."/>
            <person name="De Graaf R.M."/>
            <person name="Op Den Camp H.J."/>
            <person name="Jetten M.S."/>
            <person name="Welte C.U."/>
        </authorList>
    </citation>
    <scope>NUCLEOTIDE SEQUENCE [LARGE SCALE GENOMIC DNA]</scope>
</reference>
<dbReference type="AlphaFoldDB" id="A0A0P7ZIJ2"/>